<dbReference type="PROSITE" id="PS51257">
    <property type="entry name" value="PROKAR_LIPOPROTEIN"/>
    <property type="match status" value="1"/>
</dbReference>
<gene>
    <name evidence="2" type="ORF">SAMN04488026_10737</name>
</gene>
<dbReference type="RefSeq" id="WP_093162914.1">
    <property type="nucleotide sequence ID" value="NZ_FNEK01000073.1"/>
</dbReference>
<feature type="signal peptide" evidence="1">
    <location>
        <begin position="1"/>
        <end position="18"/>
    </location>
</feature>
<feature type="chain" id="PRO_5011626892" evidence="1">
    <location>
        <begin position="19"/>
        <end position="94"/>
    </location>
</feature>
<keyword evidence="3" id="KW-1185">Reference proteome</keyword>
<dbReference type="Proteomes" id="UP000199382">
    <property type="component" value="Unassembled WGS sequence"/>
</dbReference>
<evidence type="ECO:0000313" key="2">
    <source>
        <dbReference type="EMBL" id="SDL21614.1"/>
    </source>
</evidence>
<accession>A0A1G9I9T8</accession>
<name>A0A1G9I9T8_9RHOB</name>
<proteinExistence type="predicted"/>
<reference evidence="2 3" key="1">
    <citation type="submission" date="2016-10" db="EMBL/GenBank/DDBJ databases">
        <authorList>
            <person name="de Groot N.N."/>
        </authorList>
    </citation>
    <scope>NUCLEOTIDE SEQUENCE [LARGE SCALE GENOMIC DNA]</scope>
    <source>
        <strain evidence="2 3">DSM 25294</strain>
    </source>
</reference>
<dbReference type="EMBL" id="FNEK01000073">
    <property type="protein sequence ID" value="SDL21614.1"/>
    <property type="molecule type" value="Genomic_DNA"/>
</dbReference>
<dbReference type="STRING" id="571298.SAMN04488026_10737"/>
<keyword evidence="1" id="KW-0732">Signal</keyword>
<dbReference type="OrthoDB" id="7392270at2"/>
<protein>
    <submittedName>
        <fullName evidence="2">Uncharacterized protein</fullName>
    </submittedName>
</protein>
<evidence type="ECO:0000313" key="3">
    <source>
        <dbReference type="Proteomes" id="UP000199382"/>
    </source>
</evidence>
<dbReference type="AlphaFoldDB" id="A0A1G9I9T8"/>
<sequence length="94" mass="10065">MRLSFIILPLGLSLLACTEPPTGQSLPLMGGYRDPADQCVRVGENEFTNQFLDHTADLVGCPVGYEGTGVFVTETSAVLVAVADGYELYSVPRN</sequence>
<evidence type="ECO:0000256" key="1">
    <source>
        <dbReference type="SAM" id="SignalP"/>
    </source>
</evidence>
<organism evidence="2 3">
    <name type="scientific">Aliiruegeria lutimaris</name>
    <dbReference type="NCBI Taxonomy" id="571298"/>
    <lineage>
        <taxon>Bacteria</taxon>
        <taxon>Pseudomonadati</taxon>
        <taxon>Pseudomonadota</taxon>
        <taxon>Alphaproteobacteria</taxon>
        <taxon>Rhodobacterales</taxon>
        <taxon>Roseobacteraceae</taxon>
        <taxon>Aliiruegeria</taxon>
    </lineage>
</organism>